<evidence type="ECO:0000256" key="1">
    <source>
        <dbReference type="SAM" id="Coils"/>
    </source>
</evidence>
<reference evidence="3 4" key="1">
    <citation type="submission" date="2019-08" db="EMBL/GenBank/DDBJ databases">
        <title>Deep-cultivation of Planctomycetes and their phenomic and genomic characterization uncovers novel biology.</title>
        <authorList>
            <person name="Wiegand S."/>
            <person name="Jogler M."/>
            <person name="Boedeker C."/>
            <person name="Pinto D."/>
            <person name="Vollmers J."/>
            <person name="Rivas-Marin E."/>
            <person name="Kohn T."/>
            <person name="Peeters S.H."/>
            <person name="Heuer A."/>
            <person name="Rast P."/>
            <person name="Oberbeckmann S."/>
            <person name="Bunk B."/>
            <person name="Jeske O."/>
            <person name="Meyerdierks A."/>
            <person name="Storesund J.E."/>
            <person name="Kallscheuer N."/>
            <person name="Luecker S."/>
            <person name="Lage O.M."/>
            <person name="Pohl T."/>
            <person name="Merkel B.J."/>
            <person name="Hornburger P."/>
            <person name="Mueller R.-W."/>
            <person name="Bruemmer F."/>
            <person name="Labrenz M."/>
            <person name="Spormann A.M."/>
            <person name="Op den Camp H."/>
            <person name="Overmann J."/>
            <person name="Amann R."/>
            <person name="Jetten M.S.M."/>
            <person name="Mascher T."/>
            <person name="Medema M.H."/>
            <person name="Devos D.P."/>
            <person name="Kaster A.-K."/>
            <person name="Ovreas L."/>
            <person name="Rohde M."/>
            <person name="Galperin M.Y."/>
            <person name="Jogler C."/>
        </authorList>
    </citation>
    <scope>NUCLEOTIDE SEQUENCE [LARGE SCALE GENOMIC DNA]</scope>
    <source>
        <strain evidence="3 4">Pr1d</strain>
    </source>
</reference>
<protein>
    <submittedName>
        <fullName evidence="3">Uncharacterized protein</fullName>
    </submittedName>
</protein>
<organism evidence="3 4">
    <name type="scientific">Bythopirellula goksoeyrii</name>
    <dbReference type="NCBI Taxonomy" id="1400387"/>
    <lineage>
        <taxon>Bacteria</taxon>
        <taxon>Pseudomonadati</taxon>
        <taxon>Planctomycetota</taxon>
        <taxon>Planctomycetia</taxon>
        <taxon>Pirellulales</taxon>
        <taxon>Lacipirellulaceae</taxon>
        <taxon>Bythopirellula</taxon>
    </lineage>
</organism>
<name>A0A5B9QB88_9BACT</name>
<dbReference type="EMBL" id="CP042913">
    <property type="protein sequence ID" value="QEG36188.1"/>
    <property type="molecule type" value="Genomic_DNA"/>
</dbReference>
<accession>A0A5B9QB88</accession>
<proteinExistence type="predicted"/>
<evidence type="ECO:0000313" key="3">
    <source>
        <dbReference type="EMBL" id="QEG36188.1"/>
    </source>
</evidence>
<dbReference type="Proteomes" id="UP000323917">
    <property type="component" value="Chromosome"/>
</dbReference>
<evidence type="ECO:0000313" key="4">
    <source>
        <dbReference type="Proteomes" id="UP000323917"/>
    </source>
</evidence>
<dbReference type="RefSeq" id="WP_148074570.1">
    <property type="nucleotide sequence ID" value="NZ_CP042913.1"/>
</dbReference>
<sequence>MADFLDGSNKQRTVSHPRLPRSAAAEHLREVADADVSFDPSQWEGPLGNTPSHNHQCITQSNEIEQDLDKPPEAGATKAAAYQCAFQPLGGEDWLGVSFYVDFTRSDESSDSTGFDSLARTLDQAQAAAVDLERAKDNYIQVGAADEVMLGKHAFIVAPSGARLGGKGGLRMRWRLHSQHGLTVLIANMPEVHSSCPNVSIQASSEPLMRWGFSKVWGLMQDYIASMGGDIERNRLSRVDACVDLPEIEVGKFCEICNSEWFITRAKHGPNPYRQNGHATGFTVGKTPLLLRVYDKLRECGRESVKFCLLVDRGWAVVPESVTRVELQLSRTTLKKYGVDTVEDWINMRATILDKVIRSWFRLTDGPIDRRHTDRTAMHPLWENVCNAFTHCFGESDNLPLVPLPKQSVNMSKQVKQVVGILVGIFARIGKPIIDNEKFFREADFAMRDVVADRDLCAEVRRKMMKLGVPVPPVMDEACVVEKDTSENRVREQNLGLPF</sequence>
<keyword evidence="1" id="KW-0175">Coiled coil</keyword>
<dbReference type="OrthoDB" id="270520at2"/>
<evidence type="ECO:0000256" key="2">
    <source>
        <dbReference type="SAM" id="MobiDB-lite"/>
    </source>
</evidence>
<feature type="region of interest" description="Disordered" evidence="2">
    <location>
        <begin position="1"/>
        <end position="22"/>
    </location>
</feature>
<feature type="coiled-coil region" evidence="1">
    <location>
        <begin position="115"/>
        <end position="142"/>
    </location>
</feature>
<keyword evidence="4" id="KW-1185">Reference proteome</keyword>
<gene>
    <name evidence="3" type="ORF">Pr1d_34970</name>
</gene>
<dbReference type="AlphaFoldDB" id="A0A5B9QB88"/>
<dbReference type="KEGG" id="bgok:Pr1d_34970"/>